<feature type="compositionally biased region" description="Basic and acidic residues" evidence="2">
    <location>
        <begin position="159"/>
        <end position="188"/>
    </location>
</feature>
<keyword evidence="1" id="KW-0175">Coiled coil</keyword>
<feature type="compositionally biased region" description="Basic and acidic residues" evidence="2">
    <location>
        <begin position="141"/>
        <end position="151"/>
    </location>
</feature>
<proteinExistence type="predicted"/>
<dbReference type="Proteomes" id="UP000007431">
    <property type="component" value="Unassembled WGS sequence"/>
</dbReference>
<dbReference type="OMA" id="CISMNIC"/>
<dbReference type="OrthoDB" id="6108017at2759"/>
<name>D8QK32_SCHCM</name>
<sequence length="204" mass="23732">MLKKQDLERAVEEQEDRVASAFERMKRAEAYANECQMELGKVRVENSELDRLNAHLEKQVKELNVRIVDLETKSLANASRPATISRRADPRIEELTSQLSGKAGNQRTVRDAKHAVAEVERQRAKFEEERRAYEAKLEELRRRTDQLHTQENELQSAKRRAERDAADYKQKALNLERDNERLRNRLAIDRPSSAYGSPHTSPRK</sequence>
<gene>
    <name evidence="3" type="ORF">SCHCODRAFT_86200</name>
</gene>
<evidence type="ECO:0008006" key="5">
    <source>
        <dbReference type="Google" id="ProtNLM"/>
    </source>
</evidence>
<reference evidence="3 4" key="1">
    <citation type="journal article" date="2010" name="Nat. Biotechnol.">
        <title>Genome sequence of the model mushroom Schizophyllum commune.</title>
        <authorList>
            <person name="Ohm R.A."/>
            <person name="de Jong J.F."/>
            <person name="Lugones L.G."/>
            <person name="Aerts A."/>
            <person name="Kothe E."/>
            <person name="Stajich J.E."/>
            <person name="de Vries R.P."/>
            <person name="Record E."/>
            <person name="Levasseur A."/>
            <person name="Baker S.E."/>
            <person name="Bartholomew K.A."/>
            <person name="Coutinho P.M."/>
            <person name="Erdmann S."/>
            <person name="Fowler T.J."/>
            <person name="Gathman A.C."/>
            <person name="Lombard V."/>
            <person name="Henrissat B."/>
            <person name="Knabe N."/>
            <person name="Kuees U."/>
            <person name="Lilly W.W."/>
            <person name="Lindquist E."/>
            <person name="Lucas S."/>
            <person name="Magnuson J.K."/>
            <person name="Piumi F."/>
            <person name="Raudaskoski M."/>
            <person name="Salamov A."/>
            <person name="Schmutz J."/>
            <person name="Schwarze F.W.M.R."/>
            <person name="vanKuyk P.A."/>
            <person name="Horton J.S."/>
            <person name="Grigoriev I.V."/>
            <person name="Woesten H.A.B."/>
        </authorList>
    </citation>
    <scope>NUCLEOTIDE SEQUENCE [LARGE SCALE GENOMIC DNA]</scope>
    <source>
        <strain evidence="4">H4-8 / FGSC 9210</strain>
    </source>
</reference>
<organism evidence="4">
    <name type="scientific">Schizophyllum commune (strain H4-8 / FGSC 9210)</name>
    <name type="common">Split gill fungus</name>
    <dbReference type="NCBI Taxonomy" id="578458"/>
    <lineage>
        <taxon>Eukaryota</taxon>
        <taxon>Fungi</taxon>
        <taxon>Dikarya</taxon>
        <taxon>Basidiomycota</taxon>
        <taxon>Agaricomycotina</taxon>
        <taxon>Agaricomycetes</taxon>
        <taxon>Agaricomycetidae</taxon>
        <taxon>Agaricales</taxon>
        <taxon>Schizophyllaceae</taxon>
        <taxon>Schizophyllum</taxon>
    </lineage>
</organism>
<feature type="region of interest" description="Disordered" evidence="2">
    <location>
        <begin position="141"/>
        <end position="204"/>
    </location>
</feature>
<feature type="coiled-coil region" evidence="1">
    <location>
        <begin position="4"/>
        <end position="73"/>
    </location>
</feature>
<dbReference type="VEuPathDB" id="FungiDB:SCHCODRAFT_02644099"/>
<evidence type="ECO:0000313" key="4">
    <source>
        <dbReference type="Proteomes" id="UP000007431"/>
    </source>
</evidence>
<dbReference type="EMBL" id="GL377315">
    <property type="protein sequence ID" value="EFI91912.1"/>
    <property type="molecule type" value="Genomic_DNA"/>
</dbReference>
<dbReference type="KEGG" id="scm:SCHCO_02644099"/>
<feature type="compositionally biased region" description="Polar residues" evidence="2">
    <location>
        <begin position="194"/>
        <end position="204"/>
    </location>
</feature>
<protein>
    <recommendedName>
        <fullName evidence="5">Myosin tail domain-containing protein</fullName>
    </recommendedName>
</protein>
<dbReference type="eggNOG" id="KOG0161">
    <property type="taxonomic scope" value="Eukaryota"/>
</dbReference>
<accession>D8QK32</accession>
<evidence type="ECO:0000313" key="3">
    <source>
        <dbReference type="EMBL" id="EFI91912.1"/>
    </source>
</evidence>
<keyword evidence="4" id="KW-1185">Reference proteome</keyword>
<dbReference type="HOGENOM" id="CLU_109894_0_0_1"/>
<dbReference type="STRING" id="578458.D8QK32"/>
<evidence type="ECO:0000256" key="1">
    <source>
        <dbReference type="SAM" id="Coils"/>
    </source>
</evidence>
<dbReference type="InParanoid" id="D8QK32"/>
<evidence type="ECO:0000256" key="2">
    <source>
        <dbReference type="SAM" id="MobiDB-lite"/>
    </source>
</evidence>
<dbReference type="GeneID" id="9593515"/>
<dbReference type="AlphaFoldDB" id="D8QK32"/>